<keyword evidence="2" id="KW-1185">Reference proteome</keyword>
<reference evidence="1 2" key="1">
    <citation type="submission" date="2024-01" db="EMBL/GenBank/DDBJ databases">
        <title>The genomes of 5 underutilized Papilionoideae crops provide insights into root nodulation and disease resistance.</title>
        <authorList>
            <person name="Yuan L."/>
        </authorList>
    </citation>
    <scope>NUCLEOTIDE SEQUENCE [LARGE SCALE GENOMIC DNA]</scope>
    <source>
        <strain evidence="1">LY-2023</strain>
        <tissue evidence="1">Leaf</tissue>
    </source>
</reference>
<sequence>MMRYDNFLKVIKTEKHAAKGLIGSFRFPNLIVDPVPASHPFYLSVYPLIFFVSVSSTSKKASYFDPF</sequence>
<gene>
    <name evidence="1" type="ORF">RJT34_10907</name>
</gene>
<protein>
    <submittedName>
        <fullName evidence="1">Uncharacterized protein</fullName>
    </submittedName>
</protein>
<dbReference type="EMBL" id="JAYKXN010000003">
    <property type="protein sequence ID" value="KAK7300075.1"/>
    <property type="molecule type" value="Genomic_DNA"/>
</dbReference>
<dbReference type="Proteomes" id="UP001359559">
    <property type="component" value="Unassembled WGS sequence"/>
</dbReference>
<accession>A0AAN9JIX7</accession>
<organism evidence="1 2">
    <name type="scientific">Clitoria ternatea</name>
    <name type="common">Butterfly pea</name>
    <dbReference type="NCBI Taxonomy" id="43366"/>
    <lineage>
        <taxon>Eukaryota</taxon>
        <taxon>Viridiplantae</taxon>
        <taxon>Streptophyta</taxon>
        <taxon>Embryophyta</taxon>
        <taxon>Tracheophyta</taxon>
        <taxon>Spermatophyta</taxon>
        <taxon>Magnoliopsida</taxon>
        <taxon>eudicotyledons</taxon>
        <taxon>Gunneridae</taxon>
        <taxon>Pentapetalae</taxon>
        <taxon>rosids</taxon>
        <taxon>fabids</taxon>
        <taxon>Fabales</taxon>
        <taxon>Fabaceae</taxon>
        <taxon>Papilionoideae</taxon>
        <taxon>50 kb inversion clade</taxon>
        <taxon>NPAAA clade</taxon>
        <taxon>indigoferoid/millettioid clade</taxon>
        <taxon>Phaseoleae</taxon>
        <taxon>Clitoria</taxon>
    </lineage>
</organism>
<comment type="caution">
    <text evidence="1">The sequence shown here is derived from an EMBL/GenBank/DDBJ whole genome shotgun (WGS) entry which is preliminary data.</text>
</comment>
<proteinExistence type="predicted"/>
<evidence type="ECO:0000313" key="2">
    <source>
        <dbReference type="Proteomes" id="UP001359559"/>
    </source>
</evidence>
<dbReference type="AlphaFoldDB" id="A0AAN9JIX7"/>
<evidence type="ECO:0000313" key="1">
    <source>
        <dbReference type="EMBL" id="KAK7300075.1"/>
    </source>
</evidence>
<name>A0AAN9JIX7_CLITE</name>